<organism evidence="1">
    <name type="scientific">bioreactor metagenome</name>
    <dbReference type="NCBI Taxonomy" id="1076179"/>
    <lineage>
        <taxon>unclassified sequences</taxon>
        <taxon>metagenomes</taxon>
        <taxon>ecological metagenomes</taxon>
    </lineage>
</organism>
<name>A0A645C606_9ZZZZ</name>
<dbReference type="AlphaFoldDB" id="A0A645C606"/>
<dbReference type="EMBL" id="VSSQ01025130">
    <property type="protein sequence ID" value="MPM73069.1"/>
    <property type="molecule type" value="Genomic_DNA"/>
</dbReference>
<reference evidence="1" key="1">
    <citation type="submission" date="2019-08" db="EMBL/GenBank/DDBJ databases">
        <authorList>
            <person name="Kucharzyk K."/>
            <person name="Murdoch R.W."/>
            <person name="Higgins S."/>
            <person name="Loffler F."/>
        </authorList>
    </citation>
    <scope>NUCLEOTIDE SEQUENCE</scope>
</reference>
<sequence>MHGKPCPAYDDAHGSCRIYGQHLKPVGCTDFPVYEDQGDLIADLRCEAVDLKALKARIATTLGPAFRITQSADDEFPFLVTLSIKKQGNRRG</sequence>
<proteinExistence type="predicted"/>
<evidence type="ECO:0000313" key="1">
    <source>
        <dbReference type="EMBL" id="MPM73069.1"/>
    </source>
</evidence>
<comment type="caution">
    <text evidence="1">The sequence shown here is derived from an EMBL/GenBank/DDBJ whole genome shotgun (WGS) entry which is preliminary data.</text>
</comment>
<gene>
    <name evidence="1" type="ORF">SDC9_120045</name>
</gene>
<protein>
    <submittedName>
        <fullName evidence="1">Uncharacterized protein</fullName>
    </submittedName>
</protein>
<accession>A0A645C606</accession>